<sequence>MSHGSLKKAKITCSHWIHSLNMLVYVLFELSSDTKHN</sequence>
<name>A0A0A8ZKZ4_ARUDO</name>
<dbReference type="EMBL" id="GBRH01257836">
    <property type="protein sequence ID" value="JAD40059.1"/>
    <property type="molecule type" value="Transcribed_RNA"/>
</dbReference>
<organism evidence="1">
    <name type="scientific">Arundo donax</name>
    <name type="common">Giant reed</name>
    <name type="synonym">Donax arundinaceus</name>
    <dbReference type="NCBI Taxonomy" id="35708"/>
    <lineage>
        <taxon>Eukaryota</taxon>
        <taxon>Viridiplantae</taxon>
        <taxon>Streptophyta</taxon>
        <taxon>Embryophyta</taxon>
        <taxon>Tracheophyta</taxon>
        <taxon>Spermatophyta</taxon>
        <taxon>Magnoliopsida</taxon>
        <taxon>Liliopsida</taxon>
        <taxon>Poales</taxon>
        <taxon>Poaceae</taxon>
        <taxon>PACMAD clade</taxon>
        <taxon>Arundinoideae</taxon>
        <taxon>Arundineae</taxon>
        <taxon>Arundo</taxon>
    </lineage>
</organism>
<proteinExistence type="predicted"/>
<accession>A0A0A8ZKZ4</accession>
<reference evidence="1" key="2">
    <citation type="journal article" date="2015" name="Data Brief">
        <title>Shoot transcriptome of the giant reed, Arundo donax.</title>
        <authorList>
            <person name="Barrero R.A."/>
            <person name="Guerrero F.D."/>
            <person name="Moolhuijzen P."/>
            <person name="Goolsby J.A."/>
            <person name="Tidwell J."/>
            <person name="Bellgard S.E."/>
            <person name="Bellgard M.I."/>
        </authorList>
    </citation>
    <scope>NUCLEOTIDE SEQUENCE</scope>
    <source>
        <tissue evidence="1">Shoot tissue taken approximately 20 cm above the soil surface</tissue>
    </source>
</reference>
<reference evidence="1" key="1">
    <citation type="submission" date="2014-09" db="EMBL/GenBank/DDBJ databases">
        <authorList>
            <person name="Magalhaes I.L.F."/>
            <person name="Oliveira U."/>
            <person name="Santos F.R."/>
            <person name="Vidigal T.H.D.A."/>
            <person name="Brescovit A.D."/>
            <person name="Santos A.J."/>
        </authorList>
    </citation>
    <scope>NUCLEOTIDE SEQUENCE</scope>
    <source>
        <tissue evidence="1">Shoot tissue taken approximately 20 cm above the soil surface</tissue>
    </source>
</reference>
<protein>
    <submittedName>
        <fullName evidence="1">Uncharacterized protein</fullName>
    </submittedName>
</protein>
<evidence type="ECO:0000313" key="1">
    <source>
        <dbReference type="EMBL" id="JAD40059.1"/>
    </source>
</evidence>
<dbReference type="AlphaFoldDB" id="A0A0A8ZKZ4"/>